<evidence type="ECO:0000313" key="12">
    <source>
        <dbReference type="EMBL" id="QDS70138.1"/>
    </source>
</evidence>
<dbReference type="InterPro" id="IPR007808">
    <property type="entry name" value="Elf1"/>
</dbReference>
<evidence type="ECO:0000313" key="13">
    <source>
        <dbReference type="Proteomes" id="UP000316270"/>
    </source>
</evidence>
<feature type="compositionally biased region" description="Acidic residues" evidence="11">
    <location>
        <begin position="117"/>
        <end position="145"/>
    </location>
</feature>
<dbReference type="OrthoDB" id="445983at2759"/>
<evidence type="ECO:0000256" key="7">
    <source>
        <dbReference type="ARBA" id="ARBA00023015"/>
    </source>
</evidence>
<keyword evidence="9 10" id="KW-0539">Nucleus</keyword>
<keyword evidence="5 10" id="KW-0863">Zinc-finger</keyword>
<dbReference type="Pfam" id="PF05129">
    <property type="entry name" value="Zn_ribbon_Elf1"/>
    <property type="match status" value="1"/>
</dbReference>
<dbReference type="Proteomes" id="UP000316270">
    <property type="component" value="Chromosome 4"/>
</dbReference>
<organism evidence="12 13">
    <name type="scientific">Venturia effusa</name>
    <dbReference type="NCBI Taxonomy" id="50376"/>
    <lineage>
        <taxon>Eukaryota</taxon>
        <taxon>Fungi</taxon>
        <taxon>Dikarya</taxon>
        <taxon>Ascomycota</taxon>
        <taxon>Pezizomycotina</taxon>
        <taxon>Dothideomycetes</taxon>
        <taxon>Pleosporomycetidae</taxon>
        <taxon>Venturiales</taxon>
        <taxon>Venturiaceae</taxon>
        <taxon>Venturia</taxon>
    </lineage>
</organism>
<dbReference type="PANTHER" id="PTHR20934">
    <property type="entry name" value="TRANSCRIPTION ELONGATION FACTOR 1 HOMOLOG"/>
    <property type="match status" value="1"/>
</dbReference>
<dbReference type="FunFam" id="2.20.25.190:FF:000001">
    <property type="entry name" value="Transcription elongation factor 1 homolog"/>
    <property type="match status" value="1"/>
</dbReference>
<evidence type="ECO:0000256" key="9">
    <source>
        <dbReference type="ARBA" id="ARBA00023242"/>
    </source>
</evidence>
<evidence type="ECO:0000256" key="3">
    <source>
        <dbReference type="ARBA" id="ARBA00009730"/>
    </source>
</evidence>
<keyword evidence="7 10" id="KW-0805">Transcription regulation</keyword>
<dbReference type="GO" id="GO:0008023">
    <property type="term" value="C:transcription elongation factor complex"/>
    <property type="evidence" value="ECO:0007669"/>
    <property type="project" value="TreeGrafter"/>
</dbReference>
<evidence type="ECO:0000256" key="1">
    <source>
        <dbReference type="ARBA" id="ARBA00003357"/>
    </source>
</evidence>
<dbReference type="SUPFAM" id="SSF57783">
    <property type="entry name" value="Zinc beta-ribbon"/>
    <property type="match status" value="1"/>
</dbReference>
<evidence type="ECO:0000256" key="4">
    <source>
        <dbReference type="ARBA" id="ARBA00022723"/>
    </source>
</evidence>
<dbReference type="InterPro" id="IPR038567">
    <property type="entry name" value="T_Elf1_sf"/>
</dbReference>
<dbReference type="Gene3D" id="2.20.25.190">
    <property type="match status" value="1"/>
</dbReference>
<accession>A0A517L3D3</accession>
<keyword evidence="13" id="KW-1185">Reference proteome</keyword>
<comment type="subcellular location">
    <subcellularLocation>
        <location evidence="2 10">Nucleus</location>
    </subcellularLocation>
</comment>
<keyword evidence="4 10" id="KW-0479">Metal-binding</keyword>
<proteinExistence type="inferred from homology"/>
<dbReference type="GO" id="GO:0008270">
    <property type="term" value="F:zinc ion binding"/>
    <property type="evidence" value="ECO:0007669"/>
    <property type="project" value="UniProtKB-KW"/>
</dbReference>
<comment type="function">
    <text evidence="1 10">Transcription elongation factor implicated in the maintenance of proper chromatin structure in actively transcribed regions.</text>
</comment>
<dbReference type="STRING" id="50376.A0A517L3D3"/>
<dbReference type="EMBL" id="CP042188">
    <property type="protein sequence ID" value="QDS70138.1"/>
    <property type="molecule type" value="Genomic_DNA"/>
</dbReference>
<evidence type="ECO:0000256" key="6">
    <source>
        <dbReference type="ARBA" id="ARBA00022833"/>
    </source>
</evidence>
<protein>
    <recommendedName>
        <fullName evidence="10">Transcription elongation factor 1 homolog</fullName>
    </recommendedName>
</protein>
<evidence type="ECO:0000256" key="11">
    <source>
        <dbReference type="SAM" id="MobiDB-lite"/>
    </source>
</evidence>
<keyword evidence="8 10" id="KW-0804">Transcription</keyword>
<sequence>MGKRKKAAKPASSKKGKENLPTSFQCLFCNHEQSVSVKMDKKSAIGHLSCKVCGQDFDASINYLSHPVDVYGDWIDACDKAAKEAAEQNQPETQNDSYHDMGNRGAPPPRRQRDIPSEDEEEDGDGDGEMDDFVENDEIDGEADY</sequence>
<evidence type="ECO:0000256" key="8">
    <source>
        <dbReference type="ARBA" id="ARBA00023163"/>
    </source>
</evidence>
<dbReference type="PANTHER" id="PTHR20934:SF0">
    <property type="entry name" value="TRANSCRIPTION ELONGATION FACTOR 1 HOMOLOG"/>
    <property type="match status" value="1"/>
</dbReference>
<comment type="similarity">
    <text evidence="3 10">Belongs to the ELOF1 family.</text>
</comment>
<reference evidence="12 13" key="1">
    <citation type="submission" date="2019-07" db="EMBL/GenBank/DDBJ databases">
        <title>Finished genome of Venturia effusa.</title>
        <authorList>
            <person name="Young C.A."/>
            <person name="Cox M.P."/>
            <person name="Ganley A.R.D."/>
            <person name="David W.J."/>
        </authorList>
    </citation>
    <scope>NUCLEOTIDE SEQUENCE [LARGE SCALE GENOMIC DNA]</scope>
    <source>
        <strain evidence="13">albino</strain>
    </source>
</reference>
<dbReference type="GO" id="GO:0000993">
    <property type="term" value="F:RNA polymerase II complex binding"/>
    <property type="evidence" value="ECO:0007669"/>
    <property type="project" value="TreeGrafter"/>
</dbReference>
<gene>
    <name evidence="12" type="ORF">FKW77_005716</name>
</gene>
<feature type="region of interest" description="Disordered" evidence="11">
    <location>
        <begin position="82"/>
        <end position="145"/>
    </location>
</feature>
<name>A0A517L3D3_9PEZI</name>
<evidence type="ECO:0000256" key="2">
    <source>
        <dbReference type="ARBA" id="ARBA00004123"/>
    </source>
</evidence>
<keyword evidence="6 10" id="KW-0862">Zinc</keyword>
<evidence type="ECO:0000256" key="5">
    <source>
        <dbReference type="ARBA" id="ARBA00022771"/>
    </source>
</evidence>
<evidence type="ECO:0000256" key="10">
    <source>
        <dbReference type="RuleBase" id="RU364033"/>
    </source>
</evidence>
<dbReference type="AlphaFoldDB" id="A0A517L3D3"/>
<dbReference type="GO" id="GO:0006368">
    <property type="term" value="P:transcription elongation by RNA polymerase II"/>
    <property type="evidence" value="ECO:0007669"/>
    <property type="project" value="TreeGrafter"/>
</dbReference>